<dbReference type="RefSeq" id="XP_033674484.1">
    <property type="nucleotide sequence ID" value="XM_033814949.1"/>
</dbReference>
<evidence type="ECO:0000313" key="2">
    <source>
        <dbReference type="EMBL" id="KAF2173595.1"/>
    </source>
</evidence>
<keyword evidence="3" id="KW-1185">Reference proteome</keyword>
<dbReference type="PANTHER" id="PTHR24148:SF64">
    <property type="entry name" value="HETEROKARYON INCOMPATIBILITY DOMAIN-CONTAINING PROTEIN"/>
    <property type="match status" value="1"/>
</dbReference>
<reference evidence="2" key="1">
    <citation type="journal article" date="2020" name="Stud. Mycol.">
        <title>101 Dothideomycetes genomes: a test case for predicting lifestyles and emergence of pathogens.</title>
        <authorList>
            <person name="Haridas S."/>
            <person name="Albert R."/>
            <person name="Binder M."/>
            <person name="Bloem J."/>
            <person name="Labutti K."/>
            <person name="Salamov A."/>
            <person name="Andreopoulos B."/>
            <person name="Baker S."/>
            <person name="Barry K."/>
            <person name="Bills G."/>
            <person name="Bluhm B."/>
            <person name="Cannon C."/>
            <person name="Castanera R."/>
            <person name="Culley D."/>
            <person name="Daum C."/>
            <person name="Ezra D."/>
            <person name="Gonzalez J."/>
            <person name="Henrissat B."/>
            <person name="Kuo A."/>
            <person name="Liang C."/>
            <person name="Lipzen A."/>
            <person name="Lutzoni F."/>
            <person name="Magnuson J."/>
            <person name="Mondo S."/>
            <person name="Nolan M."/>
            <person name="Ohm R."/>
            <person name="Pangilinan J."/>
            <person name="Park H.-J."/>
            <person name="Ramirez L."/>
            <person name="Alfaro M."/>
            <person name="Sun H."/>
            <person name="Tritt A."/>
            <person name="Yoshinaga Y."/>
            <person name="Zwiers L.-H."/>
            <person name="Turgeon B."/>
            <person name="Goodwin S."/>
            <person name="Spatafora J."/>
            <person name="Crous P."/>
            <person name="Grigoriev I."/>
        </authorList>
    </citation>
    <scope>NUCLEOTIDE SEQUENCE</scope>
    <source>
        <strain evidence="2">ATCC 36951</strain>
    </source>
</reference>
<dbReference type="AlphaFoldDB" id="A0A6A6D3G8"/>
<dbReference type="PANTHER" id="PTHR24148">
    <property type="entry name" value="ANKYRIN REPEAT DOMAIN-CONTAINING PROTEIN 39 HOMOLOG-RELATED"/>
    <property type="match status" value="1"/>
</dbReference>
<dbReference type="InterPro" id="IPR052895">
    <property type="entry name" value="HetReg/Transcr_Mod"/>
</dbReference>
<organism evidence="2 3">
    <name type="scientific">Zasmidium cellare ATCC 36951</name>
    <dbReference type="NCBI Taxonomy" id="1080233"/>
    <lineage>
        <taxon>Eukaryota</taxon>
        <taxon>Fungi</taxon>
        <taxon>Dikarya</taxon>
        <taxon>Ascomycota</taxon>
        <taxon>Pezizomycotina</taxon>
        <taxon>Dothideomycetes</taxon>
        <taxon>Dothideomycetidae</taxon>
        <taxon>Mycosphaerellales</taxon>
        <taxon>Mycosphaerellaceae</taxon>
        <taxon>Zasmidium</taxon>
    </lineage>
</organism>
<name>A0A6A6D3G8_ZASCE</name>
<dbReference type="Proteomes" id="UP000799537">
    <property type="component" value="Unassembled WGS sequence"/>
</dbReference>
<evidence type="ECO:0000259" key="1">
    <source>
        <dbReference type="Pfam" id="PF06985"/>
    </source>
</evidence>
<dbReference type="InterPro" id="IPR010730">
    <property type="entry name" value="HET"/>
</dbReference>
<dbReference type="EMBL" id="ML993579">
    <property type="protein sequence ID" value="KAF2173595.1"/>
    <property type="molecule type" value="Genomic_DNA"/>
</dbReference>
<feature type="domain" description="Heterokaryon incompatibility" evidence="1">
    <location>
        <begin position="43"/>
        <end position="201"/>
    </location>
</feature>
<sequence>MYVPLSQEVRQFRLLTIKGGHGDVDLQCSLRTVDLEGPETAKWATVSYCWGDPRERIPLAVNGQTVLVPPNARDAIIRLRLPTQNREVWIDSVCINQADLRERSLQVASMGLIYRRAEGNYIFLGHASGVDTDRIVHILGSGADRIRAARASLNQAQEMGFMTGLVPNEWLLNGVISAAEMALLEPLFQSLWFQRLWVVQEASLAKHNVCLFGGSSFPLEDVLLNASINTKPMSFGLQSTRSVFAAATMRQFAVSSHQPLNLGGEHFLRYFPIIRTMDTTDPRDRVYAVLDLYRHRAGLQSLPNLLVPDYTRPVADVFRAATRHALTEPASGGILSSICHRSDHDMSADGYRSWALRFDRKFSPAEDCLALRSAAATFPTDSVDHRLETADSGDPNVLKLKCWLIGRVTASSITTSSPQFQSVDYDTAKQMVNFVLARSMPMRELAQTYGLDDCYGLAADVLSTGSLGGQDLQFKDRAARRAAFKLYVQHIHQRKTVPEKPRPGTGNDDDYAVFQFHKLMSNTIHRRRCFRVDSGHVGIGPVILREHDCLVICNGAEHPYVLRPCTFPGSFLLQYQFVGAAYVPGLMTGQVFHLNLEQSWFNIQ</sequence>
<dbReference type="OrthoDB" id="5386682at2759"/>
<evidence type="ECO:0000313" key="3">
    <source>
        <dbReference type="Proteomes" id="UP000799537"/>
    </source>
</evidence>
<proteinExistence type="predicted"/>
<accession>A0A6A6D3G8</accession>
<gene>
    <name evidence="2" type="ORF">M409DRAFT_61939</name>
</gene>
<protein>
    <recommendedName>
        <fullName evidence="1">Heterokaryon incompatibility domain-containing protein</fullName>
    </recommendedName>
</protein>
<dbReference type="Pfam" id="PF26639">
    <property type="entry name" value="Het-6_barrel"/>
    <property type="match status" value="1"/>
</dbReference>
<dbReference type="GeneID" id="54568221"/>
<dbReference type="Pfam" id="PF06985">
    <property type="entry name" value="HET"/>
    <property type="match status" value="1"/>
</dbReference>